<sequence length="155" mass="17000">MDKRSRLIRLVQVGRRALALDDECYRDLLASHTGKRSAALLSEGELEQVLAAFKAAGFTPKPARHKANKRLSPAAGGHLRVNEIAKIRAIWCEMARLGIVRDGSESALNHWVQRMTGRLNGGAGVAEVGWLDAPLAVKVLEALKRWSARIKIKSS</sequence>
<proteinExistence type="predicted"/>
<name>A0AAX3VXF7_AERSA</name>
<dbReference type="Proteomes" id="UP001239426">
    <property type="component" value="Chromosome"/>
</dbReference>
<reference evidence="1" key="1">
    <citation type="submission" date="2023-05" db="EMBL/GenBank/DDBJ databases">
        <title>Aeromonas salmonicida 57, complete genome.</title>
        <authorList>
            <person name="Shao L."/>
        </authorList>
    </citation>
    <scope>NUCLEOTIDE SEQUENCE</scope>
    <source>
        <strain evidence="1">57</strain>
    </source>
</reference>
<dbReference type="EMBL" id="CP124841">
    <property type="protein sequence ID" value="WHF37524.1"/>
    <property type="molecule type" value="Genomic_DNA"/>
</dbReference>
<evidence type="ECO:0000313" key="1">
    <source>
        <dbReference type="EMBL" id="WHF37524.1"/>
    </source>
</evidence>
<protein>
    <submittedName>
        <fullName evidence="1">Regulatory protein GemA</fullName>
    </submittedName>
</protein>
<organism evidence="1 2">
    <name type="scientific">Aeromonas salmonicida</name>
    <dbReference type="NCBI Taxonomy" id="645"/>
    <lineage>
        <taxon>Bacteria</taxon>
        <taxon>Pseudomonadati</taxon>
        <taxon>Pseudomonadota</taxon>
        <taxon>Gammaproteobacteria</taxon>
        <taxon>Aeromonadales</taxon>
        <taxon>Aeromonadaceae</taxon>
        <taxon>Aeromonas</taxon>
    </lineage>
</organism>
<dbReference type="RefSeq" id="WP_125598328.1">
    <property type="nucleotide sequence ID" value="NZ_CAWOII010000067.1"/>
</dbReference>
<gene>
    <name evidence="1" type="ORF">QLQ87_03925</name>
</gene>
<dbReference type="AlphaFoldDB" id="A0AAX3VXF7"/>
<dbReference type="InterPro" id="IPR009363">
    <property type="entry name" value="Phage_Mu_Gp16"/>
</dbReference>
<evidence type="ECO:0000313" key="2">
    <source>
        <dbReference type="Proteomes" id="UP001239426"/>
    </source>
</evidence>
<accession>A0AAX3VXF7</accession>
<dbReference type="Pfam" id="PF06252">
    <property type="entry name" value="GemA"/>
    <property type="match status" value="1"/>
</dbReference>